<reference evidence="3 4" key="1">
    <citation type="journal article" date="2018" name="Nat. Ecol. Evol.">
        <title>Pezizomycetes genomes reveal the molecular basis of ectomycorrhizal truffle lifestyle.</title>
        <authorList>
            <person name="Murat C."/>
            <person name="Payen T."/>
            <person name="Noel B."/>
            <person name="Kuo A."/>
            <person name="Morin E."/>
            <person name="Chen J."/>
            <person name="Kohler A."/>
            <person name="Krizsan K."/>
            <person name="Balestrini R."/>
            <person name="Da Silva C."/>
            <person name="Montanini B."/>
            <person name="Hainaut M."/>
            <person name="Levati E."/>
            <person name="Barry K.W."/>
            <person name="Belfiori B."/>
            <person name="Cichocki N."/>
            <person name="Clum A."/>
            <person name="Dockter R.B."/>
            <person name="Fauchery L."/>
            <person name="Guy J."/>
            <person name="Iotti M."/>
            <person name="Le Tacon F."/>
            <person name="Lindquist E.A."/>
            <person name="Lipzen A."/>
            <person name="Malagnac F."/>
            <person name="Mello A."/>
            <person name="Molinier V."/>
            <person name="Miyauchi S."/>
            <person name="Poulain J."/>
            <person name="Riccioni C."/>
            <person name="Rubini A."/>
            <person name="Sitrit Y."/>
            <person name="Splivallo R."/>
            <person name="Traeger S."/>
            <person name="Wang M."/>
            <person name="Zifcakova L."/>
            <person name="Wipf D."/>
            <person name="Zambonelli A."/>
            <person name="Paolocci F."/>
            <person name="Nowrousian M."/>
            <person name="Ottonello S."/>
            <person name="Baldrian P."/>
            <person name="Spatafora J.W."/>
            <person name="Henrissat B."/>
            <person name="Nagy L.G."/>
            <person name="Aury J.M."/>
            <person name="Wincker P."/>
            <person name="Grigoriev I.V."/>
            <person name="Bonfante P."/>
            <person name="Martin F.M."/>
        </authorList>
    </citation>
    <scope>NUCLEOTIDE SEQUENCE [LARGE SCALE GENOMIC DNA]</scope>
    <source>
        <strain evidence="3 4">RN42</strain>
    </source>
</reference>
<sequence length="741" mass="84615">MSSLGRFNQVLQRRQNPEPEIFFIIPSIDLSDDPNHMCLGKMYPKWIHDYVLDADISGIGVTISFFLSAFGTFLFVMYGFYRGLLFTPGPQHRSDRLAFKWIRFLIDGLIGLMPRWIVQYLIRPKPLSTGEDLEREKDEFNSAVQVLGDQQLVIGLAYLFGGLSSPCEMSNYSLRNLSAIAWLSSVVHITALIAIGRSTTHSRTSQGNIFRLVLTSIMILLTFVYTALLTFVSCFGDGAWVDKAVFASVITAFQMLQNFPTYLWSWLYLEFIFFIAFGLWLCTFYAAKLRSSIWPERTGALRLSEHVFRFMARQYGLSLPVGFDYSAYQQVRRLSEWIWMQDKMRSRQGTKSQNEDDQRPLARATWLQVLWISVPPEKGRHSVSRELLLLIFFLMQGTTRFLVVWISFTWEKSNWGQLEWGTGQIIPIVMLVSSFMTWMSLGTTHGKASMNEDNTTSHLPREPLPPHRPWVFRGDTEITLTNEPCAVEYSESEPLDKGCPTFPDSHPSHYLTPSEYYELPQQVRLVKLKLIGKLVASSLLSGVQLLNGVGFSGIAGLVVLSFGLAGFLVIASKTVFRFFRDVHKDRVILREKKKEMLEAEARGCEVDHDDHGRILLSGNAFSDAQESGSTTKGRMAAGQVSAQHEKKMLAEVEAVRERIRYRQQQLREDQELLWLVEVEASRRLDLRKELRILDSAKEWENCAERCPTSDADSPPGKEERRKGNEVSKPADSTKRVERIDA</sequence>
<dbReference type="PANTHER" id="PTHR37577">
    <property type="entry name" value="INTEGRAL MEMBRANE PROTEIN"/>
    <property type="match status" value="1"/>
</dbReference>
<feature type="transmembrane region" description="Helical" evidence="2">
    <location>
        <begin position="387"/>
        <end position="408"/>
    </location>
</feature>
<dbReference type="OrthoDB" id="5427664at2759"/>
<dbReference type="STRING" id="1160509.A0A3N4HK06"/>
<feature type="compositionally biased region" description="Basic and acidic residues" evidence="1">
    <location>
        <begin position="715"/>
        <end position="725"/>
    </location>
</feature>
<dbReference type="AlphaFoldDB" id="A0A3N4HK06"/>
<feature type="transmembrane region" description="Helical" evidence="2">
    <location>
        <begin position="263"/>
        <end position="287"/>
    </location>
</feature>
<dbReference type="InterPro" id="IPR053018">
    <property type="entry name" value="Elsinochrome_Biosynth-Asso"/>
</dbReference>
<organism evidence="3 4">
    <name type="scientific">Ascobolus immersus RN42</name>
    <dbReference type="NCBI Taxonomy" id="1160509"/>
    <lineage>
        <taxon>Eukaryota</taxon>
        <taxon>Fungi</taxon>
        <taxon>Dikarya</taxon>
        <taxon>Ascomycota</taxon>
        <taxon>Pezizomycotina</taxon>
        <taxon>Pezizomycetes</taxon>
        <taxon>Pezizales</taxon>
        <taxon>Ascobolaceae</taxon>
        <taxon>Ascobolus</taxon>
    </lineage>
</organism>
<feature type="transmembrane region" description="Helical" evidence="2">
    <location>
        <begin position="101"/>
        <end position="122"/>
    </location>
</feature>
<feature type="transmembrane region" description="Helical" evidence="2">
    <location>
        <begin position="179"/>
        <end position="197"/>
    </location>
</feature>
<evidence type="ECO:0000313" key="4">
    <source>
        <dbReference type="Proteomes" id="UP000275078"/>
    </source>
</evidence>
<feature type="region of interest" description="Disordered" evidence="1">
    <location>
        <begin position="702"/>
        <end position="741"/>
    </location>
</feature>
<feature type="transmembrane region" description="Helical" evidence="2">
    <location>
        <begin position="56"/>
        <end position="81"/>
    </location>
</feature>
<dbReference type="PANTHER" id="PTHR37577:SF1">
    <property type="entry name" value="INTEGRAL MEMBRANE PROTEIN"/>
    <property type="match status" value="1"/>
</dbReference>
<keyword evidence="2" id="KW-1133">Transmembrane helix</keyword>
<evidence type="ECO:0000256" key="2">
    <source>
        <dbReference type="SAM" id="Phobius"/>
    </source>
</evidence>
<evidence type="ECO:0000313" key="3">
    <source>
        <dbReference type="EMBL" id="RPA72898.1"/>
    </source>
</evidence>
<gene>
    <name evidence="3" type="ORF">BJ508DRAFT_419236</name>
</gene>
<accession>A0A3N4HK06</accession>
<feature type="compositionally biased region" description="Basic and acidic residues" evidence="1">
    <location>
        <begin position="731"/>
        <end position="741"/>
    </location>
</feature>
<feature type="transmembrane region" description="Helical" evidence="2">
    <location>
        <begin position="209"/>
        <end position="232"/>
    </location>
</feature>
<protein>
    <submittedName>
        <fullName evidence="3">Uncharacterized protein</fullName>
    </submittedName>
</protein>
<dbReference type="Proteomes" id="UP000275078">
    <property type="component" value="Unassembled WGS sequence"/>
</dbReference>
<feature type="transmembrane region" description="Helical" evidence="2">
    <location>
        <begin position="553"/>
        <end position="576"/>
    </location>
</feature>
<keyword evidence="2" id="KW-0812">Transmembrane</keyword>
<keyword evidence="2" id="KW-0472">Membrane</keyword>
<evidence type="ECO:0000256" key="1">
    <source>
        <dbReference type="SAM" id="MobiDB-lite"/>
    </source>
</evidence>
<dbReference type="EMBL" id="ML119841">
    <property type="protein sequence ID" value="RPA72898.1"/>
    <property type="molecule type" value="Genomic_DNA"/>
</dbReference>
<keyword evidence="4" id="KW-1185">Reference proteome</keyword>
<name>A0A3N4HK06_ASCIM</name>
<proteinExistence type="predicted"/>
<feature type="transmembrane region" description="Helical" evidence="2">
    <location>
        <begin position="420"/>
        <end position="441"/>
    </location>
</feature>